<protein>
    <submittedName>
        <fullName evidence="2">Anti-sigma regulatory factor (Ser/Thr protein kinase)</fullName>
    </submittedName>
</protein>
<sequence>MPQPETRSFYISGPADVTAARRVSKSFALALSFDEVASEQMALVASELGSNIYKHAGRGTLSLSSITVEAQHGMVIEARDWGGGIANQEEAFADGFSTAGTLGDGLGAVNRLVDSMEITSDGENGTHIIGIKMLRKNSFPMPAHENPFDIAAVSRAIPGHQVNGDAFVIKHANHRTLVAVIDGVGHGTFAHKASTTAKAYIESHFEQDLEHLLMGCSRACRATRGAVMTLVALEWQERNMHYAGIGNIESRIFNALTDKKLIVRRGIVGNRMPPPKSSLESWNSGAVMVLHSDGISTKWQWHELTPVMHLGASAVAQRIMERYGKGNDDATVLVIMDKAEKPHD</sequence>
<dbReference type="InterPro" id="IPR036457">
    <property type="entry name" value="PPM-type-like_dom_sf"/>
</dbReference>
<keyword evidence="2" id="KW-0418">Kinase</keyword>
<dbReference type="KEGG" id="maes:Ga0123461_0073"/>
<keyword evidence="2" id="KW-0808">Transferase</keyword>
<evidence type="ECO:0000313" key="3">
    <source>
        <dbReference type="Proteomes" id="UP000231701"/>
    </source>
</evidence>
<keyword evidence="3" id="KW-1185">Reference proteome</keyword>
<dbReference type="SUPFAM" id="SSF55874">
    <property type="entry name" value="ATPase domain of HSP90 chaperone/DNA topoisomerase II/histidine kinase"/>
    <property type="match status" value="1"/>
</dbReference>
<dbReference type="PANTHER" id="PTHR35801">
    <property type="entry name" value="PHOSPHOSERINE PHOSPHATASE RSBX"/>
    <property type="match status" value="1"/>
</dbReference>
<gene>
    <name evidence="2" type="ORF">Ga0123461_0073</name>
</gene>
<dbReference type="OrthoDB" id="479131at2"/>
<dbReference type="InterPro" id="IPR001932">
    <property type="entry name" value="PPM-type_phosphatase-like_dom"/>
</dbReference>
<dbReference type="Gene3D" id="3.60.40.10">
    <property type="entry name" value="PPM-type phosphatase domain"/>
    <property type="match status" value="1"/>
</dbReference>
<dbReference type="InterPro" id="IPR036890">
    <property type="entry name" value="HATPase_C_sf"/>
</dbReference>
<organism evidence="2 3">
    <name type="scientific">Mariprofundus aestuarium</name>
    <dbReference type="NCBI Taxonomy" id="1921086"/>
    <lineage>
        <taxon>Bacteria</taxon>
        <taxon>Pseudomonadati</taxon>
        <taxon>Pseudomonadota</taxon>
        <taxon>Candidatius Mariprofundia</taxon>
        <taxon>Mariprofundales</taxon>
        <taxon>Mariprofundaceae</taxon>
        <taxon>Mariprofundus</taxon>
    </lineage>
</organism>
<dbReference type="Gene3D" id="3.30.565.10">
    <property type="entry name" value="Histidine kinase-like ATPase, C-terminal domain"/>
    <property type="match status" value="1"/>
</dbReference>
<dbReference type="RefSeq" id="WP_100276526.1">
    <property type="nucleotide sequence ID" value="NZ_CP018799.1"/>
</dbReference>
<reference evidence="2 3" key="1">
    <citation type="submission" date="2016-12" db="EMBL/GenBank/DDBJ databases">
        <title>Isolation and genomic insights into novel planktonic Zetaproteobacteria from stratified waters of the Chesapeake Bay.</title>
        <authorList>
            <person name="McAllister S.M."/>
            <person name="Kato S."/>
            <person name="Chan C.S."/>
            <person name="Chiu B.K."/>
            <person name="Field E.K."/>
        </authorList>
    </citation>
    <scope>NUCLEOTIDE SEQUENCE [LARGE SCALE GENOMIC DNA]</scope>
    <source>
        <strain evidence="2 3">CP-5</strain>
    </source>
</reference>
<dbReference type="SMART" id="SM00331">
    <property type="entry name" value="PP2C_SIG"/>
    <property type="match status" value="1"/>
</dbReference>
<dbReference type="EMBL" id="CP018799">
    <property type="protein sequence ID" value="ATX78526.1"/>
    <property type="molecule type" value="Genomic_DNA"/>
</dbReference>
<dbReference type="AlphaFoldDB" id="A0A2K8L2R3"/>
<accession>A0A2K8L2R3</accession>
<proteinExistence type="predicted"/>
<name>A0A2K8L2R3_MARES</name>
<dbReference type="InterPro" id="IPR003594">
    <property type="entry name" value="HATPase_dom"/>
</dbReference>
<evidence type="ECO:0000313" key="2">
    <source>
        <dbReference type="EMBL" id="ATX78526.1"/>
    </source>
</evidence>
<dbReference type="GO" id="GO:0016301">
    <property type="term" value="F:kinase activity"/>
    <property type="evidence" value="ECO:0007669"/>
    <property type="project" value="UniProtKB-KW"/>
</dbReference>
<evidence type="ECO:0000259" key="1">
    <source>
        <dbReference type="SMART" id="SM00331"/>
    </source>
</evidence>
<dbReference type="Pfam" id="PF13581">
    <property type="entry name" value="HATPase_c_2"/>
    <property type="match status" value="1"/>
</dbReference>
<dbReference type="Proteomes" id="UP000231701">
    <property type="component" value="Chromosome"/>
</dbReference>
<dbReference type="PANTHER" id="PTHR35801:SF1">
    <property type="entry name" value="PHOSPHOSERINE PHOSPHATASE RSBX"/>
    <property type="match status" value="1"/>
</dbReference>
<feature type="domain" description="PPM-type phosphatase" evidence="1">
    <location>
        <begin position="145"/>
        <end position="337"/>
    </location>
</feature>
<dbReference type="SUPFAM" id="SSF81606">
    <property type="entry name" value="PP2C-like"/>
    <property type="match status" value="1"/>
</dbReference>
<dbReference type="InterPro" id="IPR039248">
    <property type="entry name" value="Ptase_RsbX"/>
</dbReference>
<dbReference type="Pfam" id="PF07228">
    <property type="entry name" value="SpoIIE"/>
    <property type="match status" value="1"/>
</dbReference>